<evidence type="ECO:0000313" key="1">
    <source>
        <dbReference type="EMBL" id="QRD82091.1"/>
    </source>
</evidence>
<gene>
    <name evidence="1" type="ORF">F9C07_2991</name>
</gene>
<evidence type="ECO:0000313" key="2">
    <source>
        <dbReference type="Proteomes" id="UP000596276"/>
    </source>
</evidence>
<dbReference type="EMBL" id="CP044622">
    <property type="protein sequence ID" value="QRD82091.1"/>
    <property type="molecule type" value="Genomic_DNA"/>
</dbReference>
<dbReference type="Proteomes" id="UP000596276">
    <property type="component" value="Chromosome 2"/>
</dbReference>
<sequence>MSRKGHLEPEEWLVEEARLCFGHRLPIVFSKVTFSPLSRPLGSWGLARSGVSTSLVLIEVKQRELCFYLPSLYLFAVEEEPCSKHYT</sequence>
<dbReference type="VEuPathDB" id="FungiDB:F9C07_2991"/>
<protein>
    <submittedName>
        <fullName evidence="1">Uncharacterized protein</fullName>
    </submittedName>
</protein>
<reference evidence="2" key="1">
    <citation type="journal article" date="2021" name="G3 (Bethesda)">
        <title>Chromosome assembled and annotated genome sequence of Aspergillus flavus NRRL 3357.</title>
        <authorList>
            <person name="Skerker J.M."/>
            <person name="Pianalto K.M."/>
            <person name="Mondo S.J."/>
            <person name="Yang K."/>
            <person name="Arkin A.P."/>
            <person name="Keller N.P."/>
            <person name="Grigoriev I.V."/>
            <person name="Louise Glass N.L."/>
        </authorList>
    </citation>
    <scope>NUCLEOTIDE SEQUENCE [LARGE SCALE GENOMIC DNA]</scope>
    <source>
        <strain evidence="2">ATCC 200026 / FGSC A1120 / IAM 13836 / NRRL 3357 / JCM 12722 / SRRC 167</strain>
    </source>
</reference>
<keyword evidence="2" id="KW-1185">Reference proteome</keyword>
<organism evidence="1 2">
    <name type="scientific">Aspergillus flavus (strain ATCC 200026 / FGSC A1120 / IAM 13836 / NRRL 3357 / JCM 12722 / SRRC 167)</name>
    <dbReference type="NCBI Taxonomy" id="332952"/>
    <lineage>
        <taxon>Eukaryota</taxon>
        <taxon>Fungi</taxon>
        <taxon>Dikarya</taxon>
        <taxon>Ascomycota</taxon>
        <taxon>Pezizomycotina</taxon>
        <taxon>Eurotiomycetes</taxon>
        <taxon>Eurotiomycetidae</taxon>
        <taxon>Eurotiales</taxon>
        <taxon>Aspergillaceae</taxon>
        <taxon>Aspergillus</taxon>
        <taxon>Aspergillus subgen. Circumdati</taxon>
    </lineage>
</organism>
<dbReference type="AlphaFoldDB" id="A0A7U2QRH4"/>
<proteinExistence type="predicted"/>
<accession>A0A7U2QRH4</accession>
<name>A0A7U2QRH4_ASPFN</name>